<gene>
    <name evidence="1" type="ORF">MONAX_5E001710</name>
</gene>
<dbReference type="AlphaFoldDB" id="A0A5E4AYV2"/>
<comment type="caution">
    <text evidence="1">The sequence shown here is derived from an EMBL/GenBank/DDBJ whole genome shotgun (WGS) entry which is preliminary data.</text>
</comment>
<evidence type="ECO:0000313" key="1">
    <source>
        <dbReference type="EMBL" id="VTJ62653.1"/>
    </source>
</evidence>
<feature type="non-terminal residue" evidence="1">
    <location>
        <position position="88"/>
    </location>
</feature>
<keyword evidence="2" id="KW-1185">Reference proteome</keyword>
<organism evidence="1 2">
    <name type="scientific">Marmota monax</name>
    <name type="common">Woodchuck</name>
    <dbReference type="NCBI Taxonomy" id="9995"/>
    <lineage>
        <taxon>Eukaryota</taxon>
        <taxon>Metazoa</taxon>
        <taxon>Chordata</taxon>
        <taxon>Craniata</taxon>
        <taxon>Vertebrata</taxon>
        <taxon>Euteleostomi</taxon>
        <taxon>Mammalia</taxon>
        <taxon>Eutheria</taxon>
        <taxon>Euarchontoglires</taxon>
        <taxon>Glires</taxon>
        <taxon>Rodentia</taxon>
        <taxon>Sciuromorpha</taxon>
        <taxon>Sciuridae</taxon>
        <taxon>Xerinae</taxon>
        <taxon>Marmotini</taxon>
        <taxon>Marmota</taxon>
    </lineage>
</organism>
<dbReference type="EMBL" id="CABDUW010000205">
    <property type="protein sequence ID" value="VTJ62653.1"/>
    <property type="molecule type" value="Genomic_DNA"/>
</dbReference>
<sequence length="88" mass="9709">MGTWPQEWLNEAPALGSGIQLFKPSTFQSHLQASVLSPTRFLKGWQKEVEEHSQEQNTAPGRSQVTIAPVCALCHNAVAEHHLALAHQ</sequence>
<name>A0A5E4AYV2_MARMO</name>
<dbReference type="Proteomes" id="UP000335636">
    <property type="component" value="Unassembled WGS sequence"/>
</dbReference>
<protein>
    <submittedName>
        <fullName evidence="1">Uncharacterized protein</fullName>
    </submittedName>
</protein>
<proteinExistence type="predicted"/>
<accession>A0A5E4AYV2</accession>
<evidence type="ECO:0000313" key="2">
    <source>
        <dbReference type="Proteomes" id="UP000335636"/>
    </source>
</evidence>
<reference evidence="1" key="1">
    <citation type="submission" date="2019-04" db="EMBL/GenBank/DDBJ databases">
        <authorList>
            <person name="Alioto T."/>
            <person name="Alioto T."/>
        </authorList>
    </citation>
    <scope>NUCLEOTIDE SEQUENCE [LARGE SCALE GENOMIC DNA]</scope>
</reference>